<evidence type="ECO:0000313" key="2">
    <source>
        <dbReference type="EMBL" id="RIA37940.1"/>
    </source>
</evidence>
<dbReference type="GO" id="GO:0004185">
    <property type="term" value="F:serine-type carboxypeptidase activity"/>
    <property type="evidence" value="ECO:0007669"/>
    <property type="project" value="InterPro"/>
</dbReference>
<sequence length="493" mass="52828">MIAAALGIALCAAAAGAQDQPPTAITRHHAELPGGGIDYTAEAGRTAIRDVATGATLGHTFYLAYAIAPARDAVRPITFIWNGGPGLPAASLNFEGAGPRRIVDGRLIDNADTWLTDSDLVFVDPVGTGFSRPVSAEALPAFTSVVGDVAAVTEFIRAWLIQHRAQHRPLIVAGQSYGAGRAGSVAYRLLERGFDVRGLALISNTQGLPDYPDQALIAPAMHVADYAVTALYYHKLPAEYGTTPAAARAEAERWARETYLPALRRIATMPIAERDALRRELARRIGLAPDKIDRDTVSLTQGTFLGGIAPSMPYYLDYRFLEPYHYPPLDAGVASIRDDLGYNSDLPYLGVEPIESGFAPTGTYPPSINSSWLHSTVYDATPAQIEQAKKAFAATGRIGMYRYGPPLPGAAEAFALNPNLHILVAHGAYDPVGGCSIDAEHGRHLPPAYVGKIAFRCYLSGHAIYRDAGPRAQFADDMRALARDVLDAPAFRP</sequence>
<dbReference type="Gene3D" id="3.40.50.1820">
    <property type="entry name" value="alpha/beta hydrolase"/>
    <property type="match status" value="1"/>
</dbReference>
<feature type="chain" id="PRO_5017221715" evidence="1">
    <location>
        <begin position="18"/>
        <end position="493"/>
    </location>
</feature>
<keyword evidence="2" id="KW-0378">Hydrolase</keyword>
<dbReference type="Pfam" id="PF00450">
    <property type="entry name" value="Peptidase_S10"/>
    <property type="match status" value="1"/>
</dbReference>
<reference evidence="2 3" key="1">
    <citation type="submission" date="2018-08" db="EMBL/GenBank/DDBJ databases">
        <title>Genomic Encyclopedia of Type Strains, Phase IV (KMG-IV): sequencing the most valuable type-strain genomes for metagenomic binning, comparative biology and taxonomic classification.</title>
        <authorList>
            <person name="Goeker M."/>
        </authorList>
    </citation>
    <scope>NUCLEOTIDE SEQUENCE [LARGE SCALE GENOMIC DNA]</scope>
    <source>
        <strain evidence="2 3">DSM 25527</strain>
    </source>
</reference>
<keyword evidence="2" id="KW-0121">Carboxypeptidase</keyword>
<dbReference type="AlphaFoldDB" id="A0A397NK57"/>
<keyword evidence="2" id="KW-0645">Protease</keyword>
<organism evidence="2 3">
    <name type="scientific">Hephaestia caeni</name>
    <dbReference type="NCBI Taxonomy" id="645617"/>
    <lineage>
        <taxon>Bacteria</taxon>
        <taxon>Pseudomonadati</taxon>
        <taxon>Pseudomonadota</taxon>
        <taxon>Alphaproteobacteria</taxon>
        <taxon>Sphingomonadales</taxon>
        <taxon>Sphingomonadaceae</taxon>
        <taxon>Hephaestia</taxon>
    </lineage>
</organism>
<keyword evidence="1" id="KW-0732">Signal</keyword>
<feature type="signal peptide" evidence="1">
    <location>
        <begin position="1"/>
        <end position="17"/>
    </location>
</feature>
<dbReference type="InterPro" id="IPR001563">
    <property type="entry name" value="Peptidase_S10"/>
</dbReference>
<dbReference type="EMBL" id="QXDC01000004">
    <property type="protein sequence ID" value="RIA37940.1"/>
    <property type="molecule type" value="Genomic_DNA"/>
</dbReference>
<dbReference type="SUPFAM" id="SSF53474">
    <property type="entry name" value="alpha/beta-Hydrolases"/>
    <property type="match status" value="1"/>
</dbReference>
<dbReference type="GO" id="GO:0006508">
    <property type="term" value="P:proteolysis"/>
    <property type="evidence" value="ECO:0007669"/>
    <property type="project" value="InterPro"/>
</dbReference>
<evidence type="ECO:0000313" key="3">
    <source>
        <dbReference type="Proteomes" id="UP000266568"/>
    </source>
</evidence>
<comment type="caution">
    <text evidence="2">The sequence shown here is derived from an EMBL/GenBank/DDBJ whole genome shotgun (WGS) entry which is preliminary data.</text>
</comment>
<accession>A0A397NK57</accession>
<keyword evidence="3" id="KW-1185">Reference proteome</keyword>
<dbReference type="Proteomes" id="UP000266568">
    <property type="component" value="Unassembled WGS sequence"/>
</dbReference>
<gene>
    <name evidence="2" type="ORF">DFR49_3830</name>
</gene>
<evidence type="ECO:0000256" key="1">
    <source>
        <dbReference type="SAM" id="SignalP"/>
    </source>
</evidence>
<protein>
    <submittedName>
        <fullName evidence="2">Carboxypeptidase C (Cathepsin A)</fullName>
    </submittedName>
</protein>
<dbReference type="InterPro" id="IPR029058">
    <property type="entry name" value="AB_hydrolase_fold"/>
</dbReference>
<proteinExistence type="predicted"/>
<name>A0A397NK57_9SPHN</name>